<dbReference type="EMBL" id="BAABCN010000001">
    <property type="protein sequence ID" value="GAA3859625.1"/>
    <property type="molecule type" value="Genomic_DNA"/>
</dbReference>
<name>A0ABP7JYY9_9MICO</name>
<organism evidence="9 10">
    <name type="scientific">Leifsonia kafniensis</name>
    <dbReference type="NCBI Taxonomy" id="475957"/>
    <lineage>
        <taxon>Bacteria</taxon>
        <taxon>Bacillati</taxon>
        <taxon>Actinomycetota</taxon>
        <taxon>Actinomycetes</taxon>
        <taxon>Micrococcales</taxon>
        <taxon>Microbacteriaceae</taxon>
        <taxon>Leifsonia</taxon>
    </lineage>
</organism>
<keyword evidence="3" id="KW-1003">Cell membrane</keyword>
<keyword evidence="5 7" id="KW-1133">Transmembrane helix</keyword>
<comment type="caution">
    <text evidence="9">The sequence shown here is derived from an EMBL/GenBank/DDBJ whole genome shotgun (WGS) entry which is preliminary data.</text>
</comment>
<evidence type="ECO:0000256" key="4">
    <source>
        <dbReference type="ARBA" id="ARBA00022692"/>
    </source>
</evidence>
<evidence type="ECO:0000256" key="2">
    <source>
        <dbReference type="ARBA" id="ARBA00022448"/>
    </source>
</evidence>
<evidence type="ECO:0000256" key="5">
    <source>
        <dbReference type="ARBA" id="ARBA00022989"/>
    </source>
</evidence>
<dbReference type="PROSITE" id="PS50928">
    <property type="entry name" value="ABC_TM1"/>
    <property type="match status" value="1"/>
</dbReference>
<evidence type="ECO:0000256" key="6">
    <source>
        <dbReference type="ARBA" id="ARBA00023136"/>
    </source>
</evidence>
<reference evidence="10" key="1">
    <citation type="journal article" date="2019" name="Int. J. Syst. Evol. Microbiol.">
        <title>The Global Catalogue of Microorganisms (GCM) 10K type strain sequencing project: providing services to taxonomists for standard genome sequencing and annotation.</title>
        <authorList>
            <consortium name="The Broad Institute Genomics Platform"/>
            <consortium name="The Broad Institute Genome Sequencing Center for Infectious Disease"/>
            <person name="Wu L."/>
            <person name="Ma J."/>
        </authorList>
    </citation>
    <scope>NUCLEOTIDE SEQUENCE [LARGE SCALE GENOMIC DNA]</scope>
    <source>
        <strain evidence="10">JCM 17021</strain>
    </source>
</reference>
<dbReference type="Proteomes" id="UP001501803">
    <property type="component" value="Unassembled WGS sequence"/>
</dbReference>
<feature type="domain" description="ABC transmembrane type-1" evidence="8">
    <location>
        <begin position="88"/>
        <end position="305"/>
    </location>
</feature>
<evidence type="ECO:0000313" key="10">
    <source>
        <dbReference type="Proteomes" id="UP001501803"/>
    </source>
</evidence>
<evidence type="ECO:0000259" key="8">
    <source>
        <dbReference type="PROSITE" id="PS50928"/>
    </source>
</evidence>
<dbReference type="SUPFAM" id="SSF161098">
    <property type="entry name" value="MetI-like"/>
    <property type="match status" value="1"/>
</dbReference>
<dbReference type="PANTHER" id="PTHR43227:SF8">
    <property type="entry name" value="DIACETYLCHITOBIOSE UPTAKE SYSTEM PERMEASE PROTEIN DASB"/>
    <property type="match status" value="1"/>
</dbReference>
<dbReference type="Pfam" id="PF00528">
    <property type="entry name" value="BPD_transp_1"/>
    <property type="match status" value="1"/>
</dbReference>
<comment type="similarity">
    <text evidence="7">Belongs to the binding-protein-dependent transport system permease family.</text>
</comment>
<protein>
    <submittedName>
        <fullName evidence="9">Sugar ABC transporter permease</fullName>
    </submittedName>
</protein>
<dbReference type="Gene3D" id="1.10.3720.10">
    <property type="entry name" value="MetI-like"/>
    <property type="match status" value="1"/>
</dbReference>
<evidence type="ECO:0000256" key="3">
    <source>
        <dbReference type="ARBA" id="ARBA00022475"/>
    </source>
</evidence>
<proteinExistence type="inferred from homology"/>
<keyword evidence="10" id="KW-1185">Reference proteome</keyword>
<keyword evidence="6 7" id="KW-0472">Membrane</keyword>
<keyword evidence="2 7" id="KW-0813">Transport</keyword>
<evidence type="ECO:0000313" key="9">
    <source>
        <dbReference type="EMBL" id="GAA3859625.1"/>
    </source>
</evidence>
<feature type="transmembrane region" description="Helical" evidence="7">
    <location>
        <begin position="223"/>
        <end position="246"/>
    </location>
</feature>
<dbReference type="InterPro" id="IPR000515">
    <property type="entry name" value="MetI-like"/>
</dbReference>
<keyword evidence="4 7" id="KW-0812">Transmembrane</keyword>
<evidence type="ECO:0000256" key="1">
    <source>
        <dbReference type="ARBA" id="ARBA00004651"/>
    </source>
</evidence>
<dbReference type="InterPro" id="IPR050809">
    <property type="entry name" value="UgpAE/MalFG_permease"/>
</dbReference>
<dbReference type="InterPro" id="IPR035906">
    <property type="entry name" value="MetI-like_sf"/>
</dbReference>
<feature type="transmembrane region" description="Helical" evidence="7">
    <location>
        <begin position="178"/>
        <end position="202"/>
    </location>
</feature>
<gene>
    <name evidence="9" type="ORF">GCM10022381_00390</name>
</gene>
<dbReference type="RefSeq" id="WP_345061113.1">
    <property type="nucleotide sequence ID" value="NZ_BAABCN010000001.1"/>
</dbReference>
<evidence type="ECO:0000256" key="7">
    <source>
        <dbReference type="RuleBase" id="RU363032"/>
    </source>
</evidence>
<comment type="subcellular location">
    <subcellularLocation>
        <location evidence="1 7">Cell membrane</location>
        <topology evidence="1 7">Multi-pass membrane protein</topology>
    </subcellularLocation>
</comment>
<accession>A0ABP7JYY9</accession>
<feature type="transmembrane region" description="Helical" evidence="7">
    <location>
        <begin position="87"/>
        <end position="112"/>
    </location>
</feature>
<feature type="transmembrane region" description="Helical" evidence="7">
    <location>
        <begin position="124"/>
        <end position="146"/>
    </location>
</feature>
<dbReference type="CDD" id="cd06261">
    <property type="entry name" value="TM_PBP2"/>
    <property type="match status" value="1"/>
</dbReference>
<feature type="transmembrane region" description="Helical" evidence="7">
    <location>
        <begin position="25"/>
        <end position="47"/>
    </location>
</feature>
<feature type="transmembrane region" description="Helical" evidence="7">
    <location>
        <begin position="284"/>
        <end position="306"/>
    </location>
</feature>
<dbReference type="PANTHER" id="PTHR43227">
    <property type="entry name" value="BLL4140 PROTEIN"/>
    <property type="match status" value="1"/>
</dbReference>
<sequence>MTTPNLVLEQVGPTRTDKPRRKRPLAPYLLILPAIGILILALGYPLIWQFVTSMQKFGLAQQFGQPPEFVWFENYITLFTDPYMWTVVARSIAFCLVTAAVTMIVGTLMALLMKAVNTGVRITIQISMLLAWAMPVVAAMTVWNWLIDWRRGVLNNVLVSMGFDQFQNHNWLADPLSFFFIAMIIVVWMSVPFVAFSIYAGLTQVSGEVLEAAQMDGATPTQRLWYIIVPIIKPVLAIILLLQIIWDLRVFTQIRLLQDAGSIASETNLLGTYIYQLGVGSSDFAMASAVSIFVLVLTVALSWFYVRSMLKEDES</sequence>